<sequence>MVGADSLAARERPMHEPLPRRHKRLLRLQVNGRWREDAVADGLLLVDYLRDVVGLTGVKSGCDGGECGACTVLIDGDPVPSCITLAVRCEDRHVETIEGLAGNGRLNRLQQAFHERLGTQCGFCTPGMIMAAEGLLRRNPSPTEAEIRTALSGNLCRCTGYAKILESVQAAADVAP</sequence>
<evidence type="ECO:0000256" key="2">
    <source>
        <dbReference type="ARBA" id="ARBA00022723"/>
    </source>
</evidence>
<dbReference type="InterPro" id="IPR006058">
    <property type="entry name" value="2Fe2S_fd_BS"/>
</dbReference>
<keyword evidence="2" id="KW-0479">Metal-binding</keyword>
<dbReference type="AlphaFoldDB" id="Q13AX7"/>
<keyword evidence="1" id="KW-0001">2Fe-2S</keyword>
<evidence type="ECO:0000259" key="6">
    <source>
        <dbReference type="PROSITE" id="PS51085"/>
    </source>
</evidence>
<dbReference type="Gene3D" id="1.10.150.120">
    <property type="entry name" value="[2Fe-2S]-binding domain"/>
    <property type="match status" value="1"/>
</dbReference>
<dbReference type="Gene3D" id="3.10.20.30">
    <property type="match status" value="1"/>
</dbReference>
<evidence type="ECO:0000256" key="3">
    <source>
        <dbReference type="ARBA" id="ARBA00023002"/>
    </source>
</evidence>
<gene>
    <name evidence="7" type="ordered locus">RPD_1525</name>
</gene>
<dbReference type="SUPFAM" id="SSF47741">
    <property type="entry name" value="CO dehydrogenase ISP C-domain like"/>
    <property type="match status" value="1"/>
</dbReference>
<dbReference type="NCBIfam" id="TIGR03193">
    <property type="entry name" value="4hydroxCoAred"/>
    <property type="match status" value="1"/>
</dbReference>
<reference evidence="7 8" key="1">
    <citation type="submission" date="2006-03" db="EMBL/GenBank/DDBJ databases">
        <title>Complete sequence of Rhodopseudomonas palustris BisB5.</title>
        <authorList>
            <consortium name="US DOE Joint Genome Institute"/>
            <person name="Copeland A."/>
            <person name="Lucas S."/>
            <person name="Lapidus A."/>
            <person name="Barry K."/>
            <person name="Detter J.C."/>
            <person name="Glavina del Rio T."/>
            <person name="Hammon N."/>
            <person name="Israni S."/>
            <person name="Dalin E."/>
            <person name="Tice H."/>
            <person name="Pitluck S."/>
            <person name="Chain P."/>
            <person name="Malfatti S."/>
            <person name="Shin M."/>
            <person name="Vergez L."/>
            <person name="Schmutz J."/>
            <person name="Larimer F."/>
            <person name="Land M."/>
            <person name="Hauser L."/>
            <person name="Pelletier D.A."/>
            <person name="Kyrpides N."/>
            <person name="Lykidis A."/>
            <person name="Oda Y."/>
            <person name="Harwood C.S."/>
            <person name="Richardson P."/>
        </authorList>
    </citation>
    <scope>NUCLEOTIDE SEQUENCE [LARGE SCALE GENOMIC DNA]</scope>
    <source>
        <strain evidence="7 8">BisB5</strain>
    </source>
</reference>
<dbReference type="InterPro" id="IPR002888">
    <property type="entry name" value="2Fe-2S-bd"/>
</dbReference>
<dbReference type="InterPro" id="IPR036884">
    <property type="entry name" value="2Fe-2S-bd_dom_sf"/>
</dbReference>
<name>Q13AX7_RHOPS</name>
<dbReference type="InterPro" id="IPR001041">
    <property type="entry name" value="2Fe-2S_ferredoxin-type"/>
</dbReference>
<accession>Q13AX7</accession>
<organism evidence="7 8">
    <name type="scientific">Rhodopseudomonas palustris (strain BisB5)</name>
    <dbReference type="NCBI Taxonomy" id="316057"/>
    <lineage>
        <taxon>Bacteria</taxon>
        <taxon>Pseudomonadati</taxon>
        <taxon>Pseudomonadota</taxon>
        <taxon>Alphaproteobacteria</taxon>
        <taxon>Hyphomicrobiales</taxon>
        <taxon>Nitrobacteraceae</taxon>
        <taxon>Rhodopseudomonas</taxon>
    </lineage>
</organism>
<evidence type="ECO:0000313" key="7">
    <source>
        <dbReference type="EMBL" id="ABE38762.1"/>
    </source>
</evidence>
<dbReference type="eggNOG" id="COG2080">
    <property type="taxonomic scope" value="Bacteria"/>
</dbReference>
<dbReference type="PANTHER" id="PTHR44379:SF8">
    <property type="entry name" value="XANTHINE DEHYDROGENASE IRON-SULFUR-BINDING SUBUNIT XDHC-RELATED"/>
    <property type="match status" value="1"/>
</dbReference>
<protein>
    <submittedName>
        <fullName evidence="7">4-hydroxybenzoyl-CoA reductase gamma subunit</fullName>
        <ecNumber evidence="7">1.3.7.9</ecNumber>
    </submittedName>
</protein>
<evidence type="ECO:0000256" key="1">
    <source>
        <dbReference type="ARBA" id="ARBA00022714"/>
    </source>
</evidence>
<dbReference type="InterPro" id="IPR012675">
    <property type="entry name" value="Beta-grasp_dom_sf"/>
</dbReference>
<keyword evidence="5" id="KW-0411">Iron-sulfur</keyword>
<dbReference type="HOGENOM" id="CLU_052511_3_1_5"/>
<dbReference type="Pfam" id="PF01799">
    <property type="entry name" value="Fer2_2"/>
    <property type="match status" value="1"/>
</dbReference>
<dbReference type="CDD" id="cd00207">
    <property type="entry name" value="fer2"/>
    <property type="match status" value="1"/>
</dbReference>
<dbReference type="PROSITE" id="PS51085">
    <property type="entry name" value="2FE2S_FER_2"/>
    <property type="match status" value="1"/>
</dbReference>
<evidence type="ECO:0000256" key="4">
    <source>
        <dbReference type="ARBA" id="ARBA00023004"/>
    </source>
</evidence>
<dbReference type="STRING" id="316057.RPD_1525"/>
<dbReference type="FunFam" id="1.10.150.120:FF:000003">
    <property type="entry name" value="Carbon monoxide dehydrogenase, small subunit"/>
    <property type="match status" value="1"/>
</dbReference>
<evidence type="ECO:0000313" key="8">
    <source>
        <dbReference type="Proteomes" id="UP000001818"/>
    </source>
</evidence>
<keyword evidence="3 7" id="KW-0560">Oxidoreductase</keyword>
<dbReference type="SUPFAM" id="SSF54292">
    <property type="entry name" value="2Fe-2S ferredoxin-like"/>
    <property type="match status" value="1"/>
</dbReference>
<dbReference type="EC" id="1.3.7.9" evidence="7"/>
<dbReference type="GO" id="GO:0046872">
    <property type="term" value="F:metal ion binding"/>
    <property type="evidence" value="ECO:0007669"/>
    <property type="project" value="UniProtKB-KW"/>
</dbReference>
<dbReference type="KEGG" id="rpd:RPD_1525"/>
<dbReference type="GO" id="GO:0016491">
    <property type="term" value="F:oxidoreductase activity"/>
    <property type="evidence" value="ECO:0007669"/>
    <property type="project" value="UniProtKB-KW"/>
</dbReference>
<evidence type="ECO:0000256" key="5">
    <source>
        <dbReference type="ARBA" id="ARBA00023014"/>
    </source>
</evidence>
<feature type="domain" description="2Fe-2S ferredoxin-type" evidence="6">
    <location>
        <begin position="24"/>
        <end position="100"/>
    </location>
</feature>
<dbReference type="Proteomes" id="UP000001818">
    <property type="component" value="Chromosome"/>
</dbReference>
<dbReference type="GO" id="GO:0051537">
    <property type="term" value="F:2 iron, 2 sulfur cluster binding"/>
    <property type="evidence" value="ECO:0007669"/>
    <property type="project" value="UniProtKB-KW"/>
</dbReference>
<dbReference type="InterPro" id="IPR036010">
    <property type="entry name" value="2Fe-2S_ferredoxin-like_sf"/>
</dbReference>
<dbReference type="PANTHER" id="PTHR44379">
    <property type="entry name" value="OXIDOREDUCTASE WITH IRON-SULFUR SUBUNIT"/>
    <property type="match status" value="1"/>
</dbReference>
<dbReference type="EMBL" id="CP000283">
    <property type="protein sequence ID" value="ABE38762.1"/>
    <property type="molecule type" value="Genomic_DNA"/>
</dbReference>
<dbReference type="FunFam" id="3.10.20.30:FF:000020">
    <property type="entry name" value="Xanthine dehydrogenase iron-sulfur subunit"/>
    <property type="match status" value="1"/>
</dbReference>
<proteinExistence type="predicted"/>
<dbReference type="Pfam" id="PF00111">
    <property type="entry name" value="Fer2"/>
    <property type="match status" value="1"/>
</dbReference>
<dbReference type="InterPro" id="IPR051452">
    <property type="entry name" value="Diverse_Oxidoreductases"/>
</dbReference>
<dbReference type="InterPro" id="IPR017606">
    <property type="entry name" value="4hydrxbenzoyl-CoA_Rdtase_gsu"/>
</dbReference>
<keyword evidence="4" id="KW-0408">Iron</keyword>
<dbReference type="PROSITE" id="PS00197">
    <property type="entry name" value="2FE2S_FER_1"/>
    <property type="match status" value="1"/>
</dbReference>